<sequence>MVKGPSLEKNKHMRNWAKIRHRELREQKIKIQIEVTAVVDLIKGWRCWWTVAMEEKLSLLDYYGIKSSKGRLGMSVEEVGKGMVSST</sequence>
<name>A0AAP0HQ64_9MAGN</name>
<protein>
    <submittedName>
        <fullName evidence="1">Uncharacterized protein</fullName>
    </submittedName>
</protein>
<reference evidence="1 2" key="1">
    <citation type="submission" date="2024-01" db="EMBL/GenBank/DDBJ databases">
        <title>Genome assemblies of Stephania.</title>
        <authorList>
            <person name="Yang L."/>
        </authorList>
    </citation>
    <scope>NUCLEOTIDE SEQUENCE [LARGE SCALE GENOMIC DNA]</scope>
    <source>
        <strain evidence="1">YNDBR</strain>
        <tissue evidence="1">Leaf</tissue>
    </source>
</reference>
<dbReference type="AlphaFoldDB" id="A0AAP0HQ64"/>
<comment type="caution">
    <text evidence="1">The sequence shown here is derived from an EMBL/GenBank/DDBJ whole genome shotgun (WGS) entry which is preliminary data.</text>
</comment>
<organism evidence="1 2">
    <name type="scientific">Stephania yunnanensis</name>
    <dbReference type="NCBI Taxonomy" id="152371"/>
    <lineage>
        <taxon>Eukaryota</taxon>
        <taxon>Viridiplantae</taxon>
        <taxon>Streptophyta</taxon>
        <taxon>Embryophyta</taxon>
        <taxon>Tracheophyta</taxon>
        <taxon>Spermatophyta</taxon>
        <taxon>Magnoliopsida</taxon>
        <taxon>Ranunculales</taxon>
        <taxon>Menispermaceae</taxon>
        <taxon>Menispermoideae</taxon>
        <taxon>Cissampelideae</taxon>
        <taxon>Stephania</taxon>
    </lineage>
</organism>
<keyword evidence="2" id="KW-1185">Reference proteome</keyword>
<dbReference type="EMBL" id="JBBNAF010000012">
    <property type="protein sequence ID" value="KAK9092787.1"/>
    <property type="molecule type" value="Genomic_DNA"/>
</dbReference>
<gene>
    <name evidence="1" type="ORF">Syun_027698</name>
</gene>
<evidence type="ECO:0000313" key="2">
    <source>
        <dbReference type="Proteomes" id="UP001420932"/>
    </source>
</evidence>
<accession>A0AAP0HQ64</accession>
<proteinExistence type="predicted"/>
<evidence type="ECO:0000313" key="1">
    <source>
        <dbReference type="EMBL" id="KAK9092787.1"/>
    </source>
</evidence>
<dbReference type="Proteomes" id="UP001420932">
    <property type="component" value="Unassembled WGS sequence"/>
</dbReference>